<feature type="domain" description="RRM" evidence="6">
    <location>
        <begin position="278"/>
        <end position="354"/>
    </location>
</feature>
<reference evidence="9" key="1">
    <citation type="journal article" date="2019" name="IScience">
        <title>Narwhal Genome Reveals Long-Term Low Genetic Diversity despite Current Large Abundance Size.</title>
        <authorList>
            <person name="Westbury M.V."/>
            <person name="Petersen B."/>
            <person name="Garde E."/>
            <person name="Heide-Jorgensen M.P."/>
            <person name="Lorenzen E.D."/>
        </authorList>
    </citation>
    <scope>NUCLEOTIDE SEQUENCE [LARGE SCALE GENOMIC DNA]</scope>
</reference>
<keyword evidence="2" id="KW-0677">Repeat</keyword>
<dbReference type="SMART" id="SM00360">
    <property type="entry name" value="RRM"/>
    <property type="match status" value="4"/>
</dbReference>
<feature type="domain" description="RRM" evidence="6">
    <location>
        <begin position="83"/>
        <end position="159"/>
    </location>
</feature>
<comment type="similarity">
    <text evidence="1 5">Belongs to the polyadenylate-binding protein type-1 family.</text>
</comment>
<sequence>MNAAASSYPRVPLYVGDLYSDVTEAMLNEKFSPAGPVLSIWPCRDMLTRHSLAFAERALDTVNFDVIKGKPIHIMWAQRDPSLKIWCGKYLHQEPGHIDNKAPYDTFSAFGNIVVCDENGSKAYAFVHFETQEAADKVIERMNGVLLDDRGVFVGRFKYRKEREAELGAKAKEFTNVYIENSGEEVDDESLKELFSQFGKTLSVKVTRDPSGKSKGFGFVSYKKPEDADKAVEEMNGKEMSGKVIFVGRAQKKVERQAELKRKFEQLKQERISRYQGVNLYIKNADDTIDGEKLRKKFSPFGSISSAKVMLEDGRSKGFAFVCFSSPEEATKAVTEMNGHIMGFKPLYVTLAQRKEERKAQLTKQYMHSTGPGKTSVLPNQLAQVRPNPRCSKVGDLKASKECQVLYASLGLVQLFAIWLLLRVGSECPDRLAMDFGGAGATQQGPTDSCQSGGVPAAGQNLAPRAAVAAAAARAVAPYKYVSSVRSPHPAIQPLQAPKHAVHVQGQEPLTASEQKQTLGERLLLLIQTMHSNLAGKITGMLLEIDNSELLHVLESPSLSAPTWMKLWQSYRLIVPRKKVPRRWVLLLLLPLRQGQSDSQAK</sequence>
<dbReference type="InterPro" id="IPR035979">
    <property type="entry name" value="RBD_domain_sf"/>
</dbReference>
<dbReference type="PROSITE" id="PS51309">
    <property type="entry name" value="PABC"/>
    <property type="match status" value="1"/>
</dbReference>
<gene>
    <name evidence="8" type="ORF">EI555_011338</name>
</gene>
<dbReference type="GO" id="GO:0005737">
    <property type="term" value="C:cytoplasm"/>
    <property type="evidence" value="ECO:0007669"/>
    <property type="project" value="UniProtKB-SubCell"/>
</dbReference>
<evidence type="ECO:0000259" key="7">
    <source>
        <dbReference type="PROSITE" id="PS51309"/>
    </source>
</evidence>
<evidence type="ECO:0000313" key="9">
    <source>
        <dbReference type="Proteomes" id="UP000308365"/>
    </source>
</evidence>
<dbReference type="SUPFAM" id="SSF54928">
    <property type="entry name" value="RNA-binding domain, RBD"/>
    <property type="match status" value="2"/>
</dbReference>
<evidence type="ECO:0000256" key="5">
    <source>
        <dbReference type="RuleBase" id="RU362004"/>
    </source>
</evidence>
<evidence type="ECO:0000256" key="3">
    <source>
        <dbReference type="ARBA" id="ARBA00022884"/>
    </source>
</evidence>
<keyword evidence="5" id="KW-0963">Cytoplasm</keyword>
<evidence type="ECO:0000256" key="4">
    <source>
        <dbReference type="PROSITE-ProRule" id="PRU00176"/>
    </source>
</evidence>
<dbReference type="FunFam" id="3.30.70.330:FF:000154">
    <property type="entry name" value="Polyadenylate-binding protein"/>
    <property type="match status" value="1"/>
</dbReference>
<dbReference type="InterPro" id="IPR002004">
    <property type="entry name" value="PABP_HYD_C"/>
</dbReference>
<evidence type="ECO:0000313" key="8">
    <source>
        <dbReference type="EMBL" id="TKC36932.1"/>
    </source>
</evidence>
<dbReference type="Pfam" id="PF00658">
    <property type="entry name" value="MLLE"/>
    <property type="match status" value="1"/>
</dbReference>
<dbReference type="CDD" id="cd12380">
    <property type="entry name" value="RRM3_I_PABPs"/>
    <property type="match status" value="1"/>
</dbReference>
<comment type="caution">
    <text evidence="8">The sequence shown here is derived from an EMBL/GenBank/DDBJ whole genome shotgun (WGS) entry which is preliminary data.</text>
</comment>
<comment type="function">
    <text evidence="5">Binds the poly(A) tail of mRNA.</text>
</comment>
<dbReference type="SUPFAM" id="SSF63570">
    <property type="entry name" value="PABC (PABP) domain"/>
    <property type="match status" value="1"/>
</dbReference>
<dbReference type="Gene3D" id="3.30.70.330">
    <property type="match status" value="4"/>
</dbReference>
<dbReference type="NCBIfam" id="TIGR01628">
    <property type="entry name" value="PABP-1234"/>
    <property type="match status" value="1"/>
</dbReference>
<name>A0A4U1EKL3_MONMO</name>
<dbReference type="FunFam" id="3.30.70.330:FF:000042">
    <property type="entry name" value="Polyadenylate-binding protein"/>
    <property type="match status" value="1"/>
</dbReference>
<dbReference type="AlphaFoldDB" id="A0A4U1EKL3"/>
<evidence type="ECO:0000259" key="6">
    <source>
        <dbReference type="PROSITE" id="PS50102"/>
    </source>
</evidence>
<dbReference type="EMBL" id="RWIC01001219">
    <property type="protein sequence ID" value="TKC36932.1"/>
    <property type="molecule type" value="Genomic_DNA"/>
</dbReference>
<protein>
    <recommendedName>
        <fullName evidence="5">Polyadenylate-binding protein</fullName>
        <shortName evidence="5">PABP</shortName>
    </recommendedName>
</protein>
<dbReference type="Pfam" id="PF00076">
    <property type="entry name" value="RRM_1"/>
    <property type="match status" value="4"/>
</dbReference>
<dbReference type="PROSITE" id="PS50102">
    <property type="entry name" value="RRM"/>
    <property type="match status" value="3"/>
</dbReference>
<dbReference type="InterPro" id="IPR000504">
    <property type="entry name" value="RRM_dom"/>
</dbReference>
<dbReference type="PANTHER" id="PTHR24012">
    <property type="entry name" value="RNA BINDING PROTEIN"/>
    <property type="match status" value="1"/>
</dbReference>
<evidence type="ECO:0000256" key="2">
    <source>
        <dbReference type="ARBA" id="ARBA00022737"/>
    </source>
</evidence>
<dbReference type="InterPro" id="IPR006515">
    <property type="entry name" value="PABP_1234"/>
</dbReference>
<proteinExistence type="inferred from homology"/>
<organism evidence="8 9">
    <name type="scientific">Monodon monoceros</name>
    <name type="common">Narwhal</name>
    <name type="synonym">Ceratodon monodon</name>
    <dbReference type="NCBI Taxonomy" id="40151"/>
    <lineage>
        <taxon>Eukaryota</taxon>
        <taxon>Metazoa</taxon>
        <taxon>Chordata</taxon>
        <taxon>Craniata</taxon>
        <taxon>Vertebrata</taxon>
        <taxon>Euteleostomi</taxon>
        <taxon>Mammalia</taxon>
        <taxon>Eutheria</taxon>
        <taxon>Laurasiatheria</taxon>
        <taxon>Artiodactyla</taxon>
        <taxon>Whippomorpha</taxon>
        <taxon>Cetacea</taxon>
        <taxon>Odontoceti</taxon>
        <taxon>Monodontidae</taxon>
        <taxon>Monodon</taxon>
    </lineage>
</organism>
<dbReference type="Proteomes" id="UP000308365">
    <property type="component" value="Unassembled WGS sequence"/>
</dbReference>
<dbReference type="SMART" id="SM00517">
    <property type="entry name" value="PolyA"/>
    <property type="match status" value="1"/>
</dbReference>
<evidence type="ECO:0000256" key="1">
    <source>
        <dbReference type="ARBA" id="ARBA00008557"/>
    </source>
</evidence>
<comment type="subcellular location">
    <subcellularLocation>
        <location evidence="5">Cytoplasm</location>
    </subcellularLocation>
</comment>
<feature type="domain" description="PABC" evidence="7">
    <location>
        <begin position="499"/>
        <end position="576"/>
    </location>
</feature>
<dbReference type="InterPro" id="IPR036053">
    <property type="entry name" value="PABP-dom"/>
</dbReference>
<feature type="domain" description="RRM" evidence="6">
    <location>
        <begin position="175"/>
        <end position="252"/>
    </location>
</feature>
<dbReference type="Gene3D" id="1.10.1900.10">
    <property type="entry name" value="c-terminal domain of poly(a) binding protein"/>
    <property type="match status" value="1"/>
</dbReference>
<dbReference type="GO" id="GO:0003723">
    <property type="term" value="F:RNA binding"/>
    <property type="evidence" value="ECO:0007669"/>
    <property type="project" value="UniProtKB-UniRule"/>
</dbReference>
<keyword evidence="3 4" id="KW-0694">RNA-binding</keyword>
<dbReference type="CDD" id="cd12381">
    <property type="entry name" value="RRM4_I_PABPs"/>
    <property type="match status" value="1"/>
</dbReference>
<accession>A0A4U1EKL3</accession>
<dbReference type="InterPro" id="IPR012677">
    <property type="entry name" value="Nucleotide-bd_a/b_plait_sf"/>
</dbReference>